<dbReference type="Pfam" id="PF02668">
    <property type="entry name" value="TauD"/>
    <property type="match status" value="1"/>
</dbReference>
<evidence type="ECO:0000313" key="8">
    <source>
        <dbReference type="EMBL" id="ODQ78367.1"/>
    </source>
</evidence>
<dbReference type="RefSeq" id="XP_018983695.1">
    <property type="nucleotide sequence ID" value="XM_019129436.1"/>
</dbReference>
<comment type="similarity">
    <text evidence="2">Belongs to the TfdA dioxygenase family.</text>
</comment>
<name>A0A1E3QMZ7_9ASCO</name>
<reference evidence="9" key="1">
    <citation type="submission" date="2016-05" db="EMBL/GenBank/DDBJ databases">
        <title>Comparative genomics of biotechnologically important yeasts.</title>
        <authorList>
            <consortium name="DOE Joint Genome Institute"/>
            <person name="Riley R."/>
            <person name="Haridas S."/>
            <person name="Wolfe K.H."/>
            <person name="Lopes M.R."/>
            <person name="Hittinger C.T."/>
            <person name="Goker M."/>
            <person name="Salamov A."/>
            <person name="Wisecaver J."/>
            <person name="Long T.M."/>
            <person name="Aerts A.L."/>
            <person name="Barry K."/>
            <person name="Choi C."/>
            <person name="Clum A."/>
            <person name="Coughlan A.Y."/>
            <person name="Deshpande S."/>
            <person name="Douglass A.P."/>
            <person name="Hanson S.J."/>
            <person name="Klenk H.-P."/>
            <person name="Labutti K."/>
            <person name="Lapidus A."/>
            <person name="Lindquist E."/>
            <person name="Lipzen A."/>
            <person name="Meier-Kolthoff J.P."/>
            <person name="Ohm R.A."/>
            <person name="Otillar R.P."/>
            <person name="Pangilinan J."/>
            <person name="Peng Y."/>
            <person name="Rokas A."/>
            <person name="Rosa C.A."/>
            <person name="Scheuner C."/>
            <person name="Sibirny A.A."/>
            <person name="Slot J.C."/>
            <person name="Stielow J.B."/>
            <person name="Sun H."/>
            <person name="Kurtzman C.P."/>
            <person name="Blackwell M."/>
            <person name="Grigoriev I.V."/>
            <person name="Jeffries T.W."/>
        </authorList>
    </citation>
    <scope>NUCLEOTIDE SEQUENCE [LARGE SCALE GENOMIC DNA]</scope>
    <source>
        <strain evidence="9">NRRL Y-12698</strain>
    </source>
</reference>
<proteinExistence type="inferred from homology"/>
<dbReference type="GO" id="GO:0046872">
    <property type="term" value="F:metal ion binding"/>
    <property type="evidence" value="ECO:0007669"/>
    <property type="project" value="UniProtKB-KW"/>
</dbReference>
<dbReference type="Proteomes" id="UP000094336">
    <property type="component" value="Unassembled WGS sequence"/>
</dbReference>
<evidence type="ECO:0000256" key="3">
    <source>
        <dbReference type="ARBA" id="ARBA00022723"/>
    </source>
</evidence>
<keyword evidence="6" id="KW-0408">Iron</keyword>
<dbReference type="AlphaFoldDB" id="A0A1E3QMZ7"/>
<dbReference type="SUPFAM" id="SSF51197">
    <property type="entry name" value="Clavaminate synthase-like"/>
    <property type="match status" value="1"/>
</dbReference>
<dbReference type="InterPro" id="IPR003819">
    <property type="entry name" value="TauD/TfdA-like"/>
</dbReference>
<dbReference type="EMBL" id="KV454435">
    <property type="protein sequence ID" value="ODQ78367.1"/>
    <property type="molecule type" value="Genomic_DNA"/>
</dbReference>
<organism evidence="8 9">
    <name type="scientific">Babjeviella inositovora NRRL Y-12698</name>
    <dbReference type="NCBI Taxonomy" id="984486"/>
    <lineage>
        <taxon>Eukaryota</taxon>
        <taxon>Fungi</taxon>
        <taxon>Dikarya</taxon>
        <taxon>Ascomycota</taxon>
        <taxon>Saccharomycotina</taxon>
        <taxon>Pichiomycetes</taxon>
        <taxon>Serinales incertae sedis</taxon>
        <taxon>Babjeviella</taxon>
    </lineage>
</organism>
<evidence type="ECO:0000259" key="7">
    <source>
        <dbReference type="Pfam" id="PF02668"/>
    </source>
</evidence>
<dbReference type="OrthoDB" id="10257314at2759"/>
<dbReference type="PANTHER" id="PTHR30468:SF1">
    <property type="entry name" value="ALPHA-KETOGLUTARATE-DEPENDENT SULFONATE DIOXYGENASE"/>
    <property type="match status" value="1"/>
</dbReference>
<dbReference type="Gene3D" id="3.60.130.10">
    <property type="entry name" value="Clavaminate synthase-like"/>
    <property type="match status" value="1"/>
</dbReference>
<protein>
    <recommendedName>
        <fullName evidence="7">TauD/TfdA-like domain-containing protein</fullName>
    </recommendedName>
</protein>
<dbReference type="STRING" id="984486.A0A1E3QMZ7"/>
<keyword evidence="4" id="KW-0223">Dioxygenase</keyword>
<evidence type="ECO:0000256" key="1">
    <source>
        <dbReference type="ARBA" id="ARBA00001954"/>
    </source>
</evidence>
<dbReference type="GO" id="GO:0005737">
    <property type="term" value="C:cytoplasm"/>
    <property type="evidence" value="ECO:0007669"/>
    <property type="project" value="TreeGrafter"/>
</dbReference>
<dbReference type="InterPro" id="IPR051323">
    <property type="entry name" value="AtsK-like"/>
</dbReference>
<evidence type="ECO:0000256" key="2">
    <source>
        <dbReference type="ARBA" id="ARBA00005896"/>
    </source>
</evidence>
<sequence length="96" mass="10757">MLESPPSGGDTVFVDANEAYERLFPGFKGRLHGLTTHSAHQQAEISVKTDGVLRKPIITAHPVVRQHPITMRKAIFVNSVLLVRLRDIRRRKATTC</sequence>
<dbReference type="GO" id="GO:0016706">
    <property type="term" value="F:2-oxoglutarate-dependent dioxygenase activity"/>
    <property type="evidence" value="ECO:0007669"/>
    <property type="project" value="TreeGrafter"/>
</dbReference>
<comment type="cofactor">
    <cofactor evidence="1">
        <name>Fe(2+)</name>
        <dbReference type="ChEBI" id="CHEBI:29033"/>
    </cofactor>
</comment>
<keyword evidence="5" id="KW-0560">Oxidoreductase</keyword>
<dbReference type="GeneID" id="30147289"/>
<dbReference type="InterPro" id="IPR042098">
    <property type="entry name" value="TauD-like_sf"/>
</dbReference>
<evidence type="ECO:0000256" key="4">
    <source>
        <dbReference type="ARBA" id="ARBA00022964"/>
    </source>
</evidence>
<keyword evidence="3" id="KW-0479">Metal-binding</keyword>
<dbReference type="PANTHER" id="PTHR30468">
    <property type="entry name" value="ALPHA-KETOGLUTARATE-DEPENDENT SULFONATE DIOXYGENASE"/>
    <property type="match status" value="1"/>
</dbReference>
<keyword evidence="9" id="KW-1185">Reference proteome</keyword>
<feature type="domain" description="TauD/TfdA-like" evidence="7">
    <location>
        <begin position="2"/>
        <end position="78"/>
    </location>
</feature>
<evidence type="ECO:0000256" key="5">
    <source>
        <dbReference type="ARBA" id="ARBA00023002"/>
    </source>
</evidence>
<evidence type="ECO:0000256" key="6">
    <source>
        <dbReference type="ARBA" id="ARBA00023004"/>
    </source>
</evidence>
<gene>
    <name evidence="8" type="ORF">BABINDRAFT_162605</name>
</gene>
<evidence type="ECO:0000313" key="9">
    <source>
        <dbReference type="Proteomes" id="UP000094336"/>
    </source>
</evidence>
<accession>A0A1E3QMZ7</accession>